<dbReference type="SUPFAM" id="SSF55729">
    <property type="entry name" value="Acyl-CoA N-acyltransferases (Nat)"/>
    <property type="match status" value="1"/>
</dbReference>
<proteinExistence type="predicted"/>
<organism evidence="2 3">
    <name type="scientific">Trinickia symbiotica</name>
    <dbReference type="NCBI Taxonomy" id="863227"/>
    <lineage>
        <taxon>Bacteria</taxon>
        <taxon>Pseudomonadati</taxon>
        <taxon>Pseudomonadota</taxon>
        <taxon>Betaproteobacteria</taxon>
        <taxon>Burkholderiales</taxon>
        <taxon>Burkholderiaceae</taxon>
        <taxon>Trinickia</taxon>
    </lineage>
</organism>
<dbReference type="AlphaFoldDB" id="A0A2T3XK58"/>
<dbReference type="EMBL" id="PYUC01000027">
    <property type="protein sequence ID" value="PTB16914.1"/>
    <property type="molecule type" value="Genomic_DNA"/>
</dbReference>
<comment type="caution">
    <text evidence="2">The sequence shown here is derived from an EMBL/GenBank/DDBJ whole genome shotgun (WGS) entry which is preliminary data.</text>
</comment>
<dbReference type="Gene3D" id="3.40.630.30">
    <property type="match status" value="1"/>
</dbReference>
<reference evidence="2 3" key="1">
    <citation type="submission" date="2018-03" db="EMBL/GenBank/DDBJ databases">
        <title>Whole genome analyses suggest that Burkholderia sensu lato contains two further novel genera in the rhizoxinica-symbiotica group Mycetohabitans gen. nov., and Trinickia gen. nov.: implications for the evolution of diazotrophy and nodulation in the Burkholderiaceae.</title>
        <authorList>
            <person name="Estrada De Los Santos P."/>
            <person name="Palmer M."/>
            <person name="Chavez-Ramirez B."/>
            <person name="Steenkamp E.T."/>
            <person name="Hirsch A.M."/>
            <person name="Manyaka P."/>
            <person name="Maluk M."/>
            <person name="Lafos M."/>
            <person name="Crook M."/>
            <person name="Gross E."/>
            <person name="Simon M.F."/>
            <person name="Bueno Dos Reis Junior F."/>
            <person name="Poole P.S."/>
            <person name="Venter S.N."/>
            <person name="James E.K."/>
        </authorList>
    </citation>
    <scope>NUCLEOTIDE SEQUENCE [LARGE SCALE GENOMIC DNA]</scope>
    <source>
        <strain evidence="2 3">JPY-366</strain>
    </source>
</reference>
<keyword evidence="2" id="KW-0808">Transferase</keyword>
<accession>A0A2T3XK58</accession>
<sequence length="158" mass="17510">MSEFTVETGDWPRLGADATLVRDAVFFREQRIAALHEWDDADLDALHVVAYRASDRGRRPVGTGRLLPGGAIGRLAVLEEARRRGIGSCMLRTLIAHAADRGDAAVWLYSQSRVVPFYELHGFTKMGDPFEEAGVEHVEMRRLLTIPPEAHSGASNTR</sequence>
<evidence type="ECO:0000313" key="3">
    <source>
        <dbReference type="Proteomes" id="UP000240638"/>
    </source>
</evidence>
<dbReference type="Proteomes" id="UP000240638">
    <property type="component" value="Unassembled WGS sequence"/>
</dbReference>
<dbReference type="PANTHER" id="PTHR13355:SF11">
    <property type="entry name" value="GLUCOSAMINE 6-PHOSPHATE N-ACETYLTRANSFERASE"/>
    <property type="match status" value="1"/>
</dbReference>
<dbReference type="RefSeq" id="WP_107154348.1">
    <property type="nucleotide sequence ID" value="NZ_PYUC01000027.1"/>
</dbReference>
<protein>
    <submittedName>
        <fullName evidence="2">GNAT family N-acetyltransferase</fullName>
    </submittedName>
</protein>
<dbReference type="PANTHER" id="PTHR13355">
    <property type="entry name" value="GLUCOSAMINE 6-PHOSPHATE N-ACETYLTRANSFERASE"/>
    <property type="match status" value="1"/>
</dbReference>
<evidence type="ECO:0000259" key="1">
    <source>
        <dbReference type="PROSITE" id="PS51186"/>
    </source>
</evidence>
<dbReference type="GO" id="GO:0004343">
    <property type="term" value="F:glucosamine 6-phosphate N-acetyltransferase activity"/>
    <property type="evidence" value="ECO:0007669"/>
    <property type="project" value="TreeGrafter"/>
</dbReference>
<feature type="domain" description="N-acetyltransferase" evidence="1">
    <location>
        <begin position="1"/>
        <end position="145"/>
    </location>
</feature>
<dbReference type="CDD" id="cd04301">
    <property type="entry name" value="NAT_SF"/>
    <property type="match status" value="1"/>
</dbReference>
<evidence type="ECO:0000313" key="2">
    <source>
        <dbReference type="EMBL" id="PTB16914.1"/>
    </source>
</evidence>
<dbReference type="InterPro" id="IPR016181">
    <property type="entry name" value="Acyl_CoA_acyltransferase"/>
</dbReference>
<dbReference type="InterPro" id="IPR039143">
    <property type="entry name" value="GNPNAT1-like"/>
</dbReference>
<name>A0A2T3XK58_9BURK</name>
<dbReference type="PROSITE" id="PS51186">
    <property type="entry name" value="GNAT"/>
    <property type="match status" value="1"/>
</dbReference>
<dbReference type="Pfam" id="PF13673">
    <property type="entry name" value="Acetyltransf_10"/>
    <property type="match status" value="1"/>
</dbReference>
<dbReference type="InterPro" id="IPR000182">
    <property type="entry name" value="GNAT_dom"/>
</dbReference>
<gene>
    <name evidence="2" type="ORF">C9I57_31050</name>
</gene>